<dbReference type="RefSeq" id="WP_118223996.1">
    <property type="nucleotide sequence ID" value="NZ_JADNIJ010000035.1"/>
</dbReference>
<dbReference type="InterPro" id="IPR002797">
    <property type="entry name" value="Polysacc_synth"/>
</dbReference>
<feature type="transmembrane region" description="Helical" evidence="6">
    <location>
        <begin position="354"/>
        <end position="377"/>
    </location>
</feature>
<reference evidence="7 8" key="1">
    <citation type="submission" date="2018-08" db="EMBL/GenBank/DDBJ databases">
        <title>A genome reference for cultivated species of the human gut microbiota.</title>
        <authorList>
            <person name="Zou Y."/>
            <person name="Xue W."/>
            <person name="Luo G."/>
        </authorList>
    </citation>
    <scope>NUCLEOTIDE SEQUENCE [LARGE SCALE GENOMIC DNA]</scope>
    <source>
        <strain evidence="7 8">AM27-17</strain>
    </source>
</reference>
<dbReference type="GO" id="GO:0005886">
    <property type="term" value="C:plasma membrane"/>
    <property type="evidence" value="ECO:0007669"/>
    <property type="project" value="UniProtKB-SubCell"/>
</dbReference>
<evidence type="ECO:0000256" key="2">
    <source>
        <dbReference type="ARBA" id="ARBA00022475"/>
    </source>
</evidence>
<feature type="transmembrane region" description="Helical" evidence="6">
    <location>
        <begin position="414"/>
        <end position="432"/>
    </location>
</feature>
<feature type="transmembrane region" description="Helical" evidence="6">
    <location>
        <begin position="251"/>
        <end position="269"/>
    </location>
</feature>
<feature type="transmembrane region" description="Helical" evidence="6">
    <location>
        <begin position="47"/>
        <end position="68"/>
    </location>
</feature>
<keyword evidence="2" id="KW-1003">Cell membrane</keyword>
<evidence type="ECO:0000256" key="6">
    <source>
        <dbReference type="SAM" id="Phobius"/>
    </source>
</evidence>
<feature type="transmembrane region" description="Helical" evidence="6">
    <location>
        <begin position="80"/>
        <end position="106"/>
    </location>
</feature>
<feature type="transmembrane region" description="Helical" evidence="6">
    <location>
        <begin position="7"/>
        <end position="27"/>
    </location>
</feature>
<comment type="subcellular location">
    <subcellularLocation>
        <location evidence="1">Cell membrane</location>
        <topology evidence="1">Multi-pass membrane protein</topology>
    </subcellularLocation>
</comment>
<comment type="caution">
    <text evidence="7">The sequence shown here is derived from an EMBL/GenBank/DDBJ whole genome shotgun (WGS) entry which is preliminary data.</text>
</comment>
<dbReference type="AlphaFoldDB" id="A0A414KWM3"/>
<dbReference type="PANTHER" id="PTHR30250:SF11">
    <property type="entry name" value="O-ANTIGEN TRANSPORTER-RELATED"/>
    <property type="match status" value="1"/>
</dbReference>
<dbReference type="Proteomes" id="UP000285650">
    <property type="component" value="Unassembled WGS sequence"/>
</dbReference>
<feature type="transmembrane region" description="Helical" evidence="6">
    <location>
        <begin position="210"/>
        <end position="231"/>
    </location>
</feature>
<feature type="transmembrane region" description="Helical" evidence="6">
    <location>
        <begin position="322"/>
        <end position="342"/>
    </location>
</feature>
<feature type="transmembrane region" description="Helical" evidence="6">
    <location>
        <begin position="145"/>
        <end position="164"/>
    </location>
</feature>
<feature type="transmembrane region" description="Helical" evidence="6">
    <location>
        <begin position="112"/>
        <end position="133"/>
    </location>
</feature>
<feature type="transmembrane region" description="Helical" evidence="6">
    <location>
        <begin position="290"/>
        <end position="310"/>
    </location>
</feature>
<evidence type="ECO:0000256" key="1">
    <source>
        <dbReference type="ARBA" id="ARBA00004651"/>
    </source>
</evidence>
<feature type="transmembrane region" description="Helical" evidence="6">
    <location>
        <begin position="438"/>
        <end position="459"/>
    </location>
</feature>
<evidence type="ECO:0000313" key="8">
    <source>
        <dbReference type="Proteomes" id="UP000285650"/>
    </source>
</evidence>
<dbReference type="InterPro" id="IPR050833">
    <property type="entry name" value="Poly_Biosynth_Transport"/>
</dbReference>
<evidence type="ECO:0000256" key="4">
    <source>
        <dbReference type="ARBA" id="ARBA00022989"/>
    </source>
</evidence>
<dbReference type="EMBL" id="QSKV01000029">
    <property type="protein sequence ID" value="RHE86477.1"/>
    <property type="molecule type" value="Genomic_DNA"/>
</dbReference>
<sequence>MSNIKRNFAYNLILTIAGYVLPLLTYPYISRVLGVVNIGLVNYVDSIINYFVLFAMLGISSLGVREIARVKDDLIKCKEVFSTLLGVNVVLTLFSVVLLLCMTYMVEYFHPYREYLLIGIMKLVFSAFLLEWFFQGMSDFKFITIRSLIIRALYVILVFLFVRAKDDLGIYYFLTVLTIVINAVVNFWYSKRYVSFSFKFLNLRPYLLPVISYGFYRILTSMYTTFNVTYLGSVSDVAQVGYFVTATKLHAILMGIFTAFTTVMVPHVSELLAKSEYGKLRGIADKTFSIIFMISIPIIVLSYFYAPLIIKLIAGFGYEGAIIPFRIVMLLLLVIAMEQIIIQQFLMAIRDSKCIVWLSSIGALVGIIFNILLTARIGSVGAAISWVASEMMILLVSLFYYNKYFKMKIPLKSFLSNLVVSIPYILICLLFSSENMIVNASLSILFSSLWFFISNIYIIKNEHLILFVQSVASKFSNKI</sequence>
<evidence type="ECO:0000313" key="7">
    <source>
        <dbReference type="EMBL" id="RHE86477.1"/>
    </source>
</evidence>
<protein>
    <submittedName>
        <fullName evidence="7">Flippase</fullName>
    </submittedName>
</protein>
<keyword evidence="5 6" id="KW-0472">Membrane</keyword>
<proteinExistence type="predicted"/>
<keyword evidence="4 6" id="KW-1133">Transmembrane helix</keyword>
<feature type="transmembrane region" description="Helical" evidence="6">
    <location>
        <begin position="383"/>
        <end position="402"/>
    </location>
</feature>
<feature type="transmembrane region" description="Helical" evidence="6">
    <location>
        <begin position="170"/>
        <end position="189"/>
    </location>
</feature>
<dbReference type="PANTHER" id="PTHR30250">
    <property type="entry name" value="PST FAMILY PREDICTED COLANIC ACID TRANSPORTER"/>
    <property type="match status" value="1"/>
</dbReference>
<accession>A0A414KWM3</accession>
<evidence type="ECO:0000256" key="5">
    <source>
        <dbReference type="ARBA" id="ARBA00023136"/>
    </source>
</evidence>
<organism evidence="7 8">
    <name type="scientific">Bacteroides intestinalis</name>
    <dbReference type="NCBI Taxonomy" id="329854"/>
    <lineage>
        <taxon>Bacteria</taxon>
        <taxon>Pseudomonadati</taxon>
        <taxon>Bacteroidota</taxon>
        <taxon>Bacteroidia</taxon>
        <taxon>Bacteroidales</taxon>
        <taxon>Bacteroidaceae</taxon>
        <taxon>Bacteroides</taxon>
    </lineage>
</organism>
<gene>
    <name evidence="7" type="ORF">DW712_24015</name>
</gene>
<evidence type="ECO:0000256" key="3">
    <source>
        <dbReference type="ARBA" id="ARBA00022692"/>
    </source>
</evidence>
<keyword evidence="3 6" id="KW-0812">Transmembrane</keyword>
<dbReference type="Pfam" id="PF01943">
    <property type="entry name" value="Polysacc_synt"/>
    <property type="match status" value="1"/>
</dbReference>
<name>A0A414KWM3_9BACE</name>